<dbReference type="Pfam" id="PF00356">
    <property type="entry name" value="LacI"/>
    <property type="match status" value="1"/>
</dbReference>
<evidence type="ECO:0000313" key="5">
    <source>
        <dbReference type="EMBL" id="SFB06852.1"/>
    </source>
</evidence>
<keyword evidence="6" id="KW-1185">Reference proteome</keyword>
<gene>
    <name evidence="5" type="ORF">SAMN05421867_106106</name>
</gene>
<evidence type="ECO:0000259" key="4">
    <source>
        <dbReference type="PROSITE" id="PS50932"/>
    </source>
</evidence>
<dbReference type="GO" id="GO:0000976">
    <property type="term" value="F:transcription cis-regulatory region binding"/>
    <property type="evidence" value="ECO:0007669"/>
    <property type="project" value="TreeGrafter"/>
</dbReference>
<protein>
    <submittedName>
        <fullName evidence="5">DNA-binding transcriptional regulator, LacI/PurR family</fullName>
    </submittedName>
</protein>
<keyword evidence="1" id="KW-0805">Transcription regulation</keyword>
<dbReference type="CDD" id="cd06267">
    <property type="entry name" value="PBP1_LacI_sugar_binding-like"/>
    <property type="match status" value="1"/>
</dbReference>
<feature type="domain" description="HTH lacI-type" evidence="4">
    <location>
        <begin position="4"/>
        <end position="58"/>
    </location>
</feature>
<dbReference type="PROSITE" id="PS00356">
    <property type="entry name" value="HTH_LACI_1"/>
    <property type="match status" value="1"/>
</dbReference>
<dbReference type="Proteomes" id="UP000199012">
    <property type="component" value="Unassembled WGS sequence"/>
</dbReference>
<dbReference type="Gene3D" id="3.40.50.2300">
    <property type="match status" value="2"/>
</dbReference>
<dbReference type="Pfam" id="PF13377">
    <property type="entry name" value="Peripla_BP_3"/>
    <property type="match status" value="1"/>
</dbReference>
<sequence length="344" mass="36788">MGRIRLQDVAERAGVSIKTVSNVINGKGRATDETRDRVQKAVIDLQYRPNVAAQHLRQGRSGIVAVALPELTQPYFAELASEMVRAAKTRGLTVLLAQTDGSPEAERAASDGIDLPLMDGLVLSPLTLTADDLRHRLDPTPLVLLGEHVGDDSPFPHVAIDNRAAARDATAHLLSLGRRRVAAIGAKDPAGGVVPAETAELRFEGYRTALAAAGHPLRPELVASVGDFHRSDGAAAMHALLDLPEPPDAVFCFNDLLALGALRTLRDRGLRVPEDVVVVGIDDVEEGRYATPSLSTVAPDKRSIAETALELLLRHRTDPDAPPRHAVAEHHLVVRESTGGTPRP</sequence>
<dbReference type="GO" id="GO:0003700">
    <property type="term" value="F:DNA-binding transcription factor activity"/>
    <property type="evidence" value="ECO:0007669"/>
    <property type="project" value="TreeGrafter"/>
</dbReference>
<dbReference type="SUPFAM" id="SSF53822">
    <property type="entry name" value="Periplasmic binding protein-like I"/>
    <property type="match status" value="1"/>
</dbReference>
<dbReference type="CDD" id="cd01392">
    <property type="entry name" value="HTH_LacI"/>
    <property type="match status" value="1"/>
</dbReference>
<organism evidence="5 6">
    <name type="scientific">Cellulomonas marina</name>
    <dbReference type="NCBI Taxonomy" id="988821"/>
    <lineage>
        <taxon>Bacteria</taxon>
        <taxon>Bacillati</taxon>
        <taxon>Actinomycetota</taxon>
        <taxon>Actinomycetes</taxon>
        <taxon>Micrococcales</taxon>
        <taxon>Cellulomonadaceae</taxon>
        <taxon>Cellulomonas</taxon>
    </lineage>
</organism>
<dbReference type="SUPFAM" id="SSF47413">
    <property type="entry name" value="lambda repressor-like DNA-binding domains"/>
    <property type="match status" value="1"/>
</dbReference>
<dbReference type="PROSITE" id="PS50932">
    <property type="entry name" value="HTH_LACI_2"/>
    <property type="match status" value="1"/>
</dbReference>
<accession>A0A1I0Y0X0</accession>
<dbReference type="AlphaFoldDB" id="A0A1I0Y0X0"/>
<dbReference type="PANTHER" id="PTHR30146">
    <property type="entry name" value="LACI-RELATED TRANSCRIPTIONAL REPRESSOR"/>
    <property type="match status" value="1"/>
</dbReference>
<dbReference type="InterPro" id="IPR028082">
    <property type="entry name" value="Peripla_BP_I"/>
</dbReference>
<evidence type="ECO:0000256" key="3">
    <source>
        <dbReference type="ARBA" id="ARBA00023163"/>
    </source>
</evidence>
<dbReference type="STRING" id="988821.SAMN05421867_106106"/>
<evidence type="ECO:0000256" key="1">
    <source>
        <dbReference type="ARBA" id="ARBA00023015"/>
    </source>
</evidence>
<name>A0A1I0Y0X0_9CELL</name>
<keyword evidence="3" id="KW-0804">Transcription</keyword>
<proteinExistence type="predicted"/>
<dbReference type="Gene3D" id="1.10.260.40">
    <property type="entry name" value="lambda repressor-like DNA-binding domains"/>
    <property type="match status" value="1"/>
</dbReference>
<dbReference type="SMART" id="SM00354">
    <property type="entry name" value="HTH_LACI"/>
    <property type="match status" value="1"/>
</dbReference>
<dbReference type="InterPro" id="IPR046335">
    <property type="entry name" value="LacI/GalR-like_sensor"/>
</dbReference>
<dbReference type="PANTHER" id="PTHR30146:SF153">
    <property type="entry name" value="LACTOSE OPERON REPRESSOR"/>
    <property type="match status" value="1"/>
</dbReference>
<dbReference type="InterPro" id="IPR010982">
    <property type="entry name" value="Lambda_DNA-bd_dom_sf"/>
</dbReference>
<evidence type="ECO:0000256" key="2">
    <source>
        <dbReference type="ARBA" id="ARBA00023125"/>
    </source>
</evidence>
<evidence type="ECO:0000313" key="6">
    <source>
        <dbReference type="Proteomes" id="UP000199012"/>
    </source>
</evidence>
<reference evidence="5 6" key="1">
    <citation type="submission" date="2016-10" db="EMBL/GenBank/DDBJ databases">
        <authorList>
            <person name="de Groot N.N."/>
        </authorList>
    </citation>
    <scope>NUCLEOTIDE SEQUENCE [LARGE SCALE GENOMIC DNA]</scope>
    <source>
        <strain evidence="5 6">CGMCC 4.6945</strain>
    </source>
</reference>
<keyword evidence="2 5" id="KW-0238">DNA-binding</keyword>
<dbReference type="EMBL" id="FOKA01000006">
    <property type="protein sequence ID" value="SFB06852.1"/>
    <property type="molecule type" value="Genomic_DNA"/>
</dbReference>
<dbReference type="OrthoDB" id="3563699at2"/>
<dbReference type="RefSeq" id="WP_090032305.1">
    <property type="nucleotide sequence ID" value="NZ_BONM01000006.1"/>
</dbReference>
<dbReference type="InterPro" id="IPR000843">
    <property type="entry name" value="HTH_LacI"/>
</dbReference>